<evidence type="ECO:0000313" key="6">
    <source>
        <dbReference type="Proteomes" id="UP000000305"/>
    </source>
</evidence>
<dbReference type="InterPro" id="IPR058698">
    <property type="entry name" value="CUB_metazoa"/>
</dbReference>
<protein>
    <recommendedName>
        <fullName evidence="4">CUB domain-containing protein</fullName>
    </recommendedName>
</protein>
<dbReference type="InterPro" id="IPR000859">
    <property type="entry name" value="CUB_dom"/>
</dbReference>
<organism evidence="5 6">
    <name type="scientific">Daphnia pulex</name>
    <name type="common">Water flea</name>
    <dbReference type="NCBI Taxonomy" id="6669"/>
    <lineage>
        <taxon>Eukaryota</taxon>
        <taxon>Metazoa</taxon>
        <taxon>Ecdysozoa</taxon>
        <taxon>Arthropoda</taxon>
        <taxon>Crustacea</taxon>
        <taxon>Branchiopoda</taxon>
        <taxon>Diplostraca</taxon>
        <taxon>Cladocera</taxon>
        <taxon>Anomopoda</taxon>
        <taxon>Daphniidae</taxon>
        <taxon>Daphnia</taxon>
    </lineage>
</organism>
<comment type="caution">
    <text evidence="2">Lacks conserved residue(s) required for the propagation of feature annotation.</text>
</comment>
<gene>
    <name evidence="5" type="ORF">DAPPUDRAFT_316214</name>
</gene>
<proteinExistence type="predicted"/>
<evidence type="ECO:0000256" key="1">
    <source>
        <dbReference type="ARBA" id="ARBA00023157"/>
    </source>
</evidence>
<dbReference type="Pfam" id="PF26080">
    <property type="entry name" value="CUB_animal"/>
    <property type="match status" value="1"/>
</dbReference>
<keyword evidence="1" id="KW-1015">Disulfide bond</keyword>
<dbReference type="PhylomeDB" id="E9GC66"/>
<dbReference type="HOGENOM" id="CLU_022631_1_1_1"/>
<evidence type="ECO:0000256" key="2">
    <source>
        <dbReference type="PROSITE-ProRule" id="PRU00059"/>
    </source>
</evidence>
<accession>E9GC66</accession>
<keyword evidence="3" id="KW-0732">Signal</keyword>
<sequence>MSKLLPLLTVAFVLMQISRACHNNKGELFMPKELGPGYYWTLNPDNVFGGFYRQLNANVPAFPGPFIPPHQRRTFQNSHQRPPLNFRLSNKYFANENNYDSHQQAEGRLALGGLKASLINAGLFNNRFTPANTWRPFSNLANKSPVSLNPNLENPISTFDGCTSPNGESGICAPGNICALFGGRPSGSCLLGKVCCINAISKCGASVTLNNTFWQSPAAVSAPSTCSLTVKLDAKFIEQKKPICQVRLDFVSFTTAQPTAGTCTETFQVSGSLNPVPIICGDNSGQHMYLNVPSSDTTPTDIRLMFNFLAGAGSGSRLWKIKIAMLPCGASYLAPKDCLQFFSSSSGTVKSFNWMDVAGAATRQLNNQNYDICFRTAEVNNQVANRLCVSVCAVTNGGDAFSITSIPVLANTANSAVGTVTPNPLPPPPVDIAVCLYDFLLIAQGTDPATGVVADRFCGNQLNPALAGAPTSVLVCTRTRPFRLTYQTDNTEGAVVVNPATGILVPAFGDAGNVGFCLDFQQRTN</sequence>
<feature type="chain" id="PRO_5003240204" description="CUB domain-containing protein" evidence="3">
    <location>
        <begin position="21"/>
        <end position="525"/>
    </location>
</feature>
<dbReference type="Proteomes" id="UP000000305">
    <property type="component" value="Unassembled WGS sequence"/>
</dbReference>
<dbReference type="STRING" id="6669.E9GC66"/>
<reference evidence="5 6" key="1">
    <citation type="journal article" date="2011" name="Science">
        <title>The ecoresponsive genome of Daphnia pulex.</title>
        <authorList>
            <person name="Colbourne J.K."/>
            <person name="Pfrender M.E."/>
            <person name="Gilbert D."/>
            <person name="Thomas W.K."/>
            <person name="Tucker A."/>
            <person name="Oakley T.H."/>
            <person name="Tokishita S."/>
            <person name="Aerts A."/>
            <person name="Arnold G.J."/>
            <person name="Basu M.K."/>
            <person name="Bauer D.J."/>
            <person name="Caceres C.E."/>
            <person name="Carmel L."/>
            <person name="Casola C."/>
            <person name="Choi J.H."/>
            <person name="Detter J.C."/>
            <person name="Dong Q."/>
            <person name="Dusheyko S."/>
            <person name="Eads B.D."/>
            <person name="Frohlich T."/>
            <person name="Geiler-Samerotte K.A."/>
            <person name="Gerlach D."/>
            <person name="Hatcher P."/>
            <person name="Jogdeo S."/>
            <person name="Krijgsveld J."/>
            <person name="Kriventseva E.V."/>
            <person name="Kultz D."/>
            <person name="Laforsch C."/>
            <person name="Lindquist E."/>
            <person name="Lopez J."/>
            <person name="Manak J.R."/>
            <person name="Muller J."/>
            <person name="Pangilinan J."/>
            <person name="Patwardhan R.P."/>
            <person name="Pitluck S."/>
            <person name="Pritham E.J."/>
            <person name="Rechtsteiner A."/>
            <person name="Rho M."/>
            <person name="Rogozin I.B."/>
            <person name="Sakarya O."/>
            <person name="Salamov A."/>
            <person name="Schaack S."/>
            <person name="Shapiro H."/>
            <person name="Shiga Y."/>
            <person name="Skalitzky C."/>
            <person name="Smith Z."/>
            <person name="Souvorov A."/>
            <person name="Sung W."/>
            <person name="Tang Z."/>
            <person name="Tsuchiya D."/>
            <person name="Tu H."/>
            <person name="Vos H."/>
            <person name="Wang M."/>
            <person name="Wolf Y.I."/>
            <person name="Yamagata H."/>
            <person name="Yamada T."/>
            <person name="Ye Y."/>
            <person name="Shaw J.R."/>
            <person name="Andrews J."/>
            <person name="Crease T.J."/>
            <person name="Tang H."/>
            <person name="Lucas S.M."/>
            <person name="Robertson H.M."/>
            <person name="Bork P."/>
            <person name="Koonin E.V."/>
            <person name="Zdobnov E.M."/>
            <person name="Grigoriev I.V."/>
            <person name="Lynch M."/>
            <person name="Boore J.L."/>
        </authorList>
    </citation>
    <scope>NUCLEOTIDE SEQUENCE [LARGE SCALE GENOMIC DNA]</scope>
</reference>
<keyword evidence="6" id="KW-1185">Reference proteome</keyword>
<dbReference type="PANTHER" id="PTHR33236">
    <property type="entry name" value="INTRAFLAGELLAR TRANSPORT PROTEIN 122 FAMILY PROTEIN-RELATED"/>
    <property type="match status" value="1"/>
</dbReference>
<evidence type="ECO:0000259" key="4">
    <source>
        <dbReference type="PROSITE" id="PS01180"/>
    </source>
</evidence>
<evidence type="ECO:0000256" key="3">
    <source>
        <dbReference type="SAM" id="SignalP"/>
    </source>
</evidence>
<feature type="signal peptide" evidence="3">
    <location>
        <begin position="1"/>
        <end position="20"/>
    </location>
</feature>
<dbReference type="KEGG" id="dpx:DAPPUDRAFT_316214"/>
<dbReference type="PROSITE" id="PS01180">
    <property type="entry name" value="CUB"/>
    <property type="match status" value="1"/>
</dbReference>
<feature type="domain" description="CUB" evidence="4">
    <location>
        <begin position="338"/>
        <end position="523"/>
    </location>
</feature>
<dbReference type="PANTHER" id="PTHR33236:SF5">
    <property type="entry name" value="CUB DOMAIN-CONTAINING PROTEIN"/>
    <property type="match status" value="1"/>
</dbReference>
<dbReference type="InParanoid" id="E9GC66"/>
<dbReference type="EMBL" id="GL732539">
    <property type="protein sequence ID" value="EFX82501.1"/>
    <property type="molecule type" value="Genomic_DNA"/>
</dbReference>
<dbReference type="AlphaFoldDB" id="E9GC66"/>
<name>E9GC66_DAPPU</name>
<dbReference type="eggNOG" id="ENOG502QTPV">
    <property type="taxonomic scope" value="Eukaryota"/>
</dbReference>
<evidence type="ECO:0000313" key="5">
    <source>
        <dbReference type="EMBL" id="EFX82501.1"/>
    </source>
</evidence>
<dbReference type="OrthoDB" id="6479909at2759"/>